<keyword evidence="7" id="KW-1185">Reference proteome</keyword>
<name>A0ABU6RHF6_9FABA</name>
<evidence type="ECO:0000256" key="1">
    <source>
        <dbReference type="ARBA" id="ARBA00001946"/>
    </source>
</evidence>
<feature type="domain" description="Terpene synthase N-terminal" evidence="4">
    <location>
        <begin position="106"/>
        <end position="180"/>
    </location>
</feature>
<gene>
    <name evidence="6" type="ORF">PIB30_049300</name>
</gene>
<dbReference type="Gene3D" id="1.10.600.10">
    <property type="entry name" value="Farnesyl Diphosphate Synthase"/>
    <property type="match status" value="1"/>
</dbReference>
<dbReference type="SUPFAM" id="SSF48576">
    <property type="entry name" value="Terpenoid synthases"/>
    <property type="match status" value="1"/>
</dbReference>
<dbReference type="PANTHER" id="PTHR31225:SF241">
    <property type="entry name" value="TERPENE SYNTHASE FAMILY, METAL-BINDING DOMAIN PROTEIN"/>
    <property type="match status" value="1"/>
</dbReference>
<organism evidence="6 7">
    <name type="scientific">Stylosanthes scabra</name>
    <dbReference type="NCBI Taxonomy" id="79078"/>
    <lineage>
        <taxon>Eukaryota</taxon>
        <taxon>Viridiplantae</taxon>
        <taxon>Streptophyta</taxon>
        <taxon>Embryophyta</taxon>
        <taxon>Tracheophyta</taxon>
        <taxon>Spermatophyta</taxon>
        <taxon>Magnoliopsida</taxon>
        <taxon>eudicotyledons</taxon>
        <taxon>Gunneridae</taxon>
        <taxon>Pentapetalae</taxon>
        <taxon>rosids</taxon>
        <taxon>fabids</taxon>
        <taxon>Fabales</taxon>
        <taxon>Fabaceae</taxon>
        <taxon>Papilionoideae</taxon>
        <taxon>50 kb inversion clade</taxon>
        <taxon>dalbergioids sensu lato</taxon>
        <taxon>Dalbergieae</taxon>
        <taxon>Pterocarpus clade</taxon>
        <taxon>Stylosanthes</taxon>
    </lineage>
</organism>
<comment type="caution">
    <text evidence="6">The sequence shown here is derived from an EMBL/GenBank/DDBJ whole genome shotgun (WGS) entry which is preliminary data.</text>
</comment>
<dbReference type="SFLD" id="SFLDS00005">
    <property type="entry name" value="Isoprenoid_Synthase_Type_I"/>
    <property type="match status" value="1"/>
</dbReference>
<dbReference type="InterPro" id="IPR001906">
    <property type="entry name" value="Terpene_synth_N"/>
</dbReference>
<sequence length="535" mass="61548">MHTIHIKSTMSSFSVSLVSVKVSSQHAPFNSKPRSANVASSIWHRTFPASVPVMMSSSHHALSNSKRRSANFAPNIWHDTFLKYAHSQFLGINESLQQEVQMLKEKVKINVFNKFKNRKGEFDETIVQDVKGMLSLYEAAQLRIHGEEILEKAHEFTYNNLKSVTNQLSPSLAYQINQSLMQPLHKAIPRMRARSYMLFYEEDPSHDKVLLNLAKLDFNMLQKLYKKEVGVAVRWWEKSEFARKVPYVRDRIAELFFWPLAMTSEPQYSTLREEIIKVTQWMTIVDDTYDVYGTIEELELFTLALQRWDIRCIASLPECYKEIFNSTVELFDEIIDLSTAVGGESNLVRQCVKQTLVNFVQGYMAEAKWCHEGYIPTYEEYKANGVFSSGYHFVTSLFIALGGFATKEMIDWISNVPVMVKASGLVLRLTNDLGSRQFEQQRGDVASAVECCMKQYGFSEKEACEFVKNDINNCWKDMNEEYLKLIEDIPRPVLDCIVNLASICEFLYGNYEDKFTDCALLKEHIAALLLDPVVV</sequence>
<evidence type="ECO:0000256" key="3">
    <source>
        <dbReference type="ARBA" id="ARBA00022842"/>
    </source>
</evidence>
<dbReference type="PANTHER" id="PTHR31225">
    <property type="entry name" value="OS04G0344100 PROTEIN-RELATED"/>
    <property type="match status" value="1"/>
</dbReference>
<dbReference type="InterPro" id="IPR050148">
    <property type="entry name" value="Terpene_synthase-like"/>
</dbReference>
<keyword evidence="2" id="KW-0479">Metal-binding</keyword>
<dbReference type="SUPFAM" id="SSF48239">
    <property type="entry name" value="Terpenoid cyclases/Protein prenyltransferases"/>
    <property type="match status" value="1"/>
</dbReference>
<evidence type="ECO:0000313" key="7">
    <source>
        <dbReference type="Proteomes" id="UP001341840"/>
    </source>
</evidence>
<accession>A0ABU6RHF6</accession>
<dbReference type="Pfam" id="PF01397">
    <property type="entry name" value="Terpene_synth"/>
    <property type="match status" value="1"/>
</dbReference>
<evidence type="ECO:0000313" key="6">
    <source>
        <dbReference type="EMBL" id="MED6123455.1"/>
    </source>
</evidence>
<evidence type="ECO:0000259" key="5">
    <source>
        <dbReference type="Pfam" id="PF03936"/>
    </source>
</evidence>
<dbReference type="InterPro" id="IPR008930">
    <property type="entry name" value="Terpenoid_cyclase/PrenylTrfase"/>
</dbReference>
<protein>
    <submittedName>
        <fullName evidence="6">Uncharacterized protein</fullName>
    </submittedName>
</protein>
<dbReference type="CDD" id="cd00684">
    <property type="entry name" value="Terpene_cyclase_plant_C1"/>
    <property type="match status" value="1"/>
</dbReference>
<feature type="domain" description="Terpene synthase metal-binding" evidence="5">
    <location>
        <begin position="239"/>
        <end position="477"/>
    </location>
</feature>
<dbReference type="InterPro" id="IPR036965">
    <property type="entry name" value="Terpene_synth_N_sf"/>
</dbReference>
<dbReference type="InterPro" id="IPR008949">
    <property type="entry name" value="Isoprenoid_synthase_dom_sf"/>
</dbReference>
<proteinExistence type="predicted"/>
<keyword evidence="3" id="KW-0460">Magnesium</keyword>
<reference evidence="6 7" key="1">
    <citation type="journal article" date="2023" name="Plants (Basel)">
        <title>Bridging the Gap: Combining Genomics and Transcriptomics Approaches to Understand Stylosanthes scabra, an Orphan Legume from the Brazilian Caatinga.</title>
        <authorList>
            <person name="Ferreira-Neto J.R.C."/>
            <person name="da Silva M.D."/>
            <person name="Binneck E."/>
            <person name="de Melo N.F."/>
            <person name="da Silva R.H."/>
            <person name="de Melo A.L.T.M."/>
            <person name="Pandolfi V."/>
            <person name="Bustamante F.O."/>
            <person name="Brasileiro-Vidal A.C."/>
            <person name="Benko-Iseppon A.M."/>
        </authorList>
    </citation>
    <scope>NUCLEOTIDE SEQUENCE [LARGE SCALE GENOMIC DNA]</scope>
    <source>
        <tissue evidence="6">Leaves</tissue>
    </source>
</reference>
<evidence type="ECO:0000259" key="4">
    <source>
        <dbReference type="Pfam" id="PF01397"/>
    </source>
</evidence>
<comment type="cofactor">
    <cofactor evidence="1">
        <name>Mg(2+)</name>
        <dbReference type="ChEBI" id="CHEBI:18420"/>
    </cofactor>
</comment>
<dbReference type="Pfam" id="PF03936">
    <property type="entry name" value="Terpene_synth_C"/>
    <property type="match status" value="1"/>
</dbReference>
<dbReference type="SFLD" id="SFLDG01019">
    <property type="entry name" value="Terpene_Cyclase_Like_1_C_Termi"/>
    <property type="match status" value="1"/>
</dbReference>
<dbReference type="Gene3D" id="1.50.10.130">
    <property type="entry name" value="Terpene synthase, N-terminal domain"/>
    <property type="match status" value="1"/>
</dbReference>
<evidence type="ECO:0000256" key="2">
    <source>
        <dbReference type="ARBA" id="ARBA00022723"/>
    </source>
</evidence>
<dbReference type="Proteomes" id="UP001341840">
    <property type="component" value="Unassembled WGS sequence"/>
</dbReference>
<dbReference type="InterPro" id="IPR044814">
    <property type="entry name" value="Terpene_cyclase_plant_C1"/>
</dbReference>
<dbReference type="EMBL" id="JASCZI010030538">
    <property type="protein sequence ID" value="MED6123455.1"/>
    <property type="molecule type" value="Genomic_DNA"/>
</dbReference>
<dbReference type="InterPro" id="IPR034741">
    <property type="entry name" value="Terpene_cyclase-like_1_C"/>
</dbReference>
<dbReference type="InterPro" id="IPR005630">
    <property type="entry name" value="Terpene_synthase_metal-bd"/>
</dbReference>